<protein>
    <submittedName>
        <fullName evidence="2">Uncharacterized protein</fullName>
    </submittedName>
</protein>
<gene>
    <name evidence="2" type="ORF">B0T11DRAFT_100073</name>
</gene>
<accession>A0A8K0TBW3</accession>
<proteinExistence type="predicted"/>
<dbReference type="EMBL" id="JAGPXD010000004">
    <property type="protein sequence ID" value="KAH7358134.1"/>
    <property type="molecule type" value="Genomic_DNA"/>
</dbReference>
<dbReference type="Proteomes" id="UP000813385">
    <property type="component" value="Unassembled WGS sequence"/>
</dbReference>
<sequence>MHHPHGVMAQGGHSLDGVLYGQGEPISILEDELTTGSHDVMRVLSLSTRQPMAVLSSSVCWLPADGSAPLPWAAMSPAGDVPELDVFPENNLASGLSSPSVASPLTPTASISPLDSLRRDSAVSFGRNDEFDDAMGSNFQALQPANMSSFGPASASVPAHVYEPMDHGAMADKLDLAGPPHGVPSLFENDYAPWNSYPQDMKASALMDPSTSNLQVNYMRMHTPYDCSAEAPPHERRAAPAQAAQTWTQPGAMPNYDWQGQVAHPYNDTVPASQSPQADVPRFHDAVAFPPDPRQQHFQMMNSLQSYDMSRAQGGQAQAPSPQGAVLHQPTFYRAPEQHTMELTDINYHGIHTRPISTPRSSKPHSSRNGRRSEPEPKPTPEEQALRPHIVLEYFQREVKPDIDALEARQREQGDFPTDEARARLVSEALDLVRPAVKNVTQALEALPPQNSQPWGGTQKRLQSDAEHILSMIQIIRRSALEETELRQHEPRTDTADAKPRKGLSALVKDYVDKAEYVGKVTGHGARKEKTEAASHRAATNPVANGRPQAMAYPSAGMGPVDWTQGQTTTPPPDQRSGAIGHYHHQQQQAYMQHNLPAEPAAYAAMSTYDPRPSSSRPIAEAAMATVMAPSGGPVGPAAWMAHHPNANAAPPRVSAAGLGGLGYAMPPSASANMYPSPPGYGASSAPPQQHQVQVHHHHPYAGVAAAAPSPFPGHLQMGMQPAGGDVAAGRRGSLPDRRLMARERAAPYSLAYRMPSERKGSV</sequence>
<feature type="region of interest" description="Disordered" evidence="1">
    <location>
        <begin position="523"/>
        <end position="548"/>
    </location>
</feature>
<dbReference type="AlphaFoldDB" id="A0A8K0TBW3"/>
<dbReference type="OrthoDB" id="10379273at2759"/>
<reference evidence="2" key="1">
    <citation type="journal article" date="2021" name="Nat. Commun.">
        <title>Genetic determinants of endophytism in the Arabidopsis root mycobiome.</title>
        <authorList>
            <person name="Mesny F."/>
            <person name="Miyauchi S."/>
            <person name="Thiergart T."/>
            <person name="Pickel B."/>
            <person name="Atanasova L."/>
            <person name="Karlsson M."/>
            <person name="Huettel B."/>
            <person name="Barry K.W."/>
            <person name="Haridas S."/>
            <person name="Chen C."/>
            <person name="Bauer D."/>
            <person name="Andreopoulos W."/>
            <person name="Pangilinan J."/>
            <person name="LaButti K."/>
            <person name="Riley R."/>
            <person name="Lipzen A."/>
            <person name="Clum A."/>
            <person name="Drula E."/>
            <person name="Henrissat B."/>
            <person name="Kohler A."/>
            <person name="Grigoriev I.V."/>
            <person name="Martin F.M."/>
            <person name="Hacquard S."/>
        </authorList>
    </citation>
    <scope>NUCLEOTIDE SEQUENCE</scope>
    <source>
        <strain evidence="2">MPI-CAGE-AT-0016</strain>
    </source>
</reference>
<evidence type="ECO:0000313" key="3">
    <source>
        <dbReference type="Proteomes" id="UP000813385"/>
    </source>
</evidence>
<name>A0A8K0TBW3_9PEZI</name>
<feature type="compositionally biased region" description="Basic and acidic residues" evidence="1">
    <location>
        <begin position="526"/>
        <end position="535"/>
    </location>
</feature>
<comment type="caution">
    <text evidence="2">The sequence shown here is derived from an EMBL/GenBank/DDBJ whole genome shotgun (WGS) entry which is preliminary data.</text>
</comment>
<feature type="compositionally biased region" description="Basic and acidic residues" evidence="1">
    <location>
        <begin position="371"/>
        <end position="386"/>
    </location>
</feature>
<feature type="region of interest" description="Disordered" evidence="1">
    <location>
        <begin position="351"/>
        <end position="388"/>
    </location>
</feature>
<evidence type="ECO:0000313" key="2">
    <source>
        <dbReference type="EMBL" id="KAH7358134.1"/>
    </source>
</evidence>
<keyword evidence="3" id="KW-1185">Reference proteome</keyword>
<evidence type="ECO:0000256" key="1">
    <source>
        <dbReference type="SAM" id="MobiDB-lite"/>
    </source>
</evidence>
<feature type="region of interest" description="Disordered" evidence="1">
    <location>
        <begin position="227"/>
        <end position="278"/>
    </location>
</feature>
<organism evidence="2 3">
    <name type="scientific">Plectosphaerella cucumerina</name>
    <dbReference type="NCBI Taxonomy" id="40658"/>
    <lineage>
        <taxon>Eukaryota</taxon>
        <taxon>Fungi</taxon>
        <taxon>Dikarya</taxon>
        <taxon>Ascomycota</taxon>
        <taxon>Pezizomycotina</taxon>
        <taxon>Sordariomycetes</taxon>
        <taxon>Hypocreomycetidae</taxon>
        <taxon>Glomerellales</taxon>
        <taxon>Plectosphaerellaceae</taxon>
        <taxon>Plectosphaerella</taxon>
    </lineage>
</organism>